<proteinExistence type="inferred from homology"/>
<keyword evidence="9" id="KW-1185">Reference proteome</keyword>
<dbReference type="CDD" id="cd01335">
    <property type="entry name" value="Radical_SAM"/>
    <property type="match status" value="1"/>
</dbReference>
<evidence type="ECO:0000256" key="4">
    <source>
        <dbReference type="ARBA" id="ARBA00023004"/>
    </source>
</evidence>
<organism evidence="8 9">
    <name type="scientific">Symbiobacterium terraclitae</name>
    <dbReference type="NCBI Taxonomy" id="557451"/>
    <lineage>
        <taxon>Bacteria</taxon>
        <taxon>Bacillati</taxon>
        <taxon>Bacillota</taxon>
        <taxon>Clostridia</taxon>
        <taxon>Eubacteriales</taxon>
        <taxon>Symbiobacteriaceae</taxon>
        <taxon>Symbiobacterium</taxon>
    </lineage>
</organism>
<dbReference type="Pfam" id="PF04055">
    <property type="entry name" value="Radical_SAM"/>
    <property type="match status" value="1"/>
</dbReference>
<dbReference type="InterPro" id="IPR058240">
    <property type="entry name" value="rSAM_sf"/>
</dbReference>
<dbReference type="InterPro" id="IPR007197">
    <property type="entry name" value="rSAM"/>
</dbReference>
<protein>
    <recommendedName>
        <fullName evidence="7">Radical SAM core domain-containing protein</fullName>
    </recommendedName>
</protein>
<keyword evidence="3" id="KW-0479">Metal-binding</keyword>
<feature type="domain" description="Radical SAM core" evidence="7">
    <location>
        <begin position="93"/>
        <end position="242"/>
    </location>
</feature>
<dbReference type="InterPro" id="IPR023867">
    <property type="entry name" value="Sulphatase_maturase_rSAM"/>
</dbReference>
<evidence type="ECO:0000313" key="8">
    <source>
        <dbReference type="EMBL" id="MBP2019940.1"/>
    </source>
</evidence>
<evidence type="ECO:0000259" key="7">
    <source>
        <dbReference type="Pfam" id="PF04055"/>
    </source>
</evidence>
<name>A0ABS4JWN5_9FIRM</name>
<comment type="caution">
    <text evidence="8">The sequence shown here is derived from an EMBL/GenBank/DDBJ whole genome shotgun (WGS) entry which is preliminary data.</text>
</comment>
<dbReference type="InterPro" id="IPR013785">
    <property type="entry name" value="Aldolase_TIM"/>
</dbReference>
<dbReference type="PANTHER" id="PTHR43273">
    <property type="entry name" value="ANAEROBIC SULFATASE-MATURATING ENZYME HOMOLOG ASLB-RELATED"/>
    <property type="match status" value="1"/>
</dbReference>
<comment type="similarity">
    <text evidence="6">Belongs to the radical SAM superfamily. Anaerobic sulfatase-maturating enzyme family.</text>
</comment>
<evidence type="ECO:0000256" key="3">
    <source>
        <dbReference type="ARBA" id="ARBA00022723"/>
    </source>
</evidence>
<dbReference type="PANTHER" id="PTHR43273:SF3">
    <property type="entry name" value="ANAEROBIC SULFATASE-MATURATING ENZYME HOMOLOG ASLB-RELATED"/>
    <property type="match status" value="1"/>
</dbReference>
<dbReference type="EMBL" id="JAGGLG010000039">
    <property type="protein sequence ID" value="MBP2019940.1"/>
    <property type="molecule type" value="Genomic_DNA"/>
</dbReference>
<dbReference type="SFLD" id="SFLDG01067">
    <property type="entry name" value="SPASM/twitch_domain_containing"/>
    <property type="match status" value="1"/>
</dbReference>
<dbReference type="InterPro" id="IPR023885">
    <property type="entry name" value="4Fe4S-binding_SPASM_dom"/>
</dbReference>
<keyword evidence="2" id="KW-0949">S-adenosyl-L-methionine</keyword>
<evidence type="ECO:0000313" key="9">
    <source>
        <dbReference type="Proteomes" id="UP001519289"/>
    </source>
</evidence>
<keyword evidence="4" id="KW-0408">Iron</keyword>
<reference evidence="8 9" key="1">
    <citation type="submission" date="2021-03" db="EMBL/GenBank/DDBJ databases">
        <title>Genomic Encyclopedia of Type Strains, Phase IV (KMG-IV): sequencing the most valuable type-strain genomes for metagenomic binning, comparative biology and taxonomic classification.</title>
        <authorList>
            <person name="Goeker M."/>
        </authorList>
    </citation>
    <scope>NUCLEOTIDE SEQUENCE [LARGE SCALE GENOMIC DNA]</scope>
    <source>
        <strain evidence="8 9">DSM 27138</strain>
    </source>
</reference>
<accession>A0ABS4JWN5</accession>
<sequence length="462" mass="51194">MRLSSYTIFVPLERTGGTVLVHGISGAVDRVGGDWARNMRAMRWDLFSEQDLAYMMRRGYITRKTVAEERETALRIGRRLRDRAAHSASFILVPTLGCNLGCAYCFQNFLRAGGAASPSLSTEMADAAFRAMAALQKRRGARVSRILLFGGEPLLAANRPVLEHVFRRGMELGYRFDAVTNGTELHHFRGWLGPGRLESVQITLDGPPEVHDRQRRTPDGRGTYWRIKRNVDLALAQGVRVSLRVNAGWESLGSVPDLVAEFDRYGWLGHGLFAAYCAPIRGEGGQGESARLQRAVIRLVREVNAVYRPRFGRDVLAVAGGALRRKVAHLLGERLLAALTPAYCGAHLNMFVLAADGGVYTCWEAIGVPGGRVGRFWPELELDEDRLGRWLERHGLSIPACQTCRYVFFCSGGCGIRALQRGDGFDSAFCDGFAELFRCHVEQAVALRDDLSGVPVHRELGY</sequence>
<dbReference type="RefSeq" id="WP_209468041.1">
    <property type="nucleotide sequence ID" value="NZ_JAGGLG010000039.1"/>
</dbReference>
<dbReference type="Proteomes" id="UP001519289">
    <property type="component" value="Unassembled WGS sequence"/>
</dbReference>
<dbReference type="Gene3D" id="3.20.20.70">
    <property type="entry name" value="Aldolase class I"/>
    <property type="match status" value="1"/>
</dbReference>
<evidence type="ECO:0000256" key="5">
    <source>
        <dbReference type="ARBA" id="ARBA00023014"/>
    </source>
</evidence>
<comment type="cofactor">
    <cofactor evidence="1">
        <name>[4Fe-4S] cluster</name>
        <dbReference type="ChEBI" id="CHEBI:49883"/>
    </cofactor>
</comment>
<evidence type="ECO:0000256" key="6">
    <source>
        <dbReference type="ARBA" id="ARBA00023601"/>
    </source>
</evidence>
<gene>
    <name evidence="8" type="ORF">J2Z79_003387</name>
</gene>
<dbReference type="NCBIfam" id="TIGR04085">
    <property type="entry name" value="rSAM_more_4Fe4S"/>
    <property type="match status" value="1"/>
</dbReference>
<evidence type="ECO:0000256" key="2">
    <source>
        <dbReference type="ARBA" id="ARBA00022691"/>
    </source>
</evidence>
<dbReference type="SUPFAM" id="SSF102114">
    <property type="entry name" value="Radical SAM enzymes"/>
    <property type="match status" value="1"/>
</dbReference>
<keyword evidence="5" id="KW-0411">Iron-sulfur</keyword>
<dbReference type="SFLD" id="SFLDS00029">
    <property type="entry name" value="Radical_SAM"/>
    <property type="match status" value="1"/>
</dbReference>
<evidence type="ECO:0000256" key="1">
    <source>
        <dbReference type="ARBA" id="ARBA00001966"/>
    </source>
</evidence>